<keyword evidence="3" id="KW-1185">Reference proteome</keyword>
<protein>
    <submittedName>
        <fullName evidence="2">Plasmid stability protein</fullName>
    </submittedName>
</protein>
<evidence type="ECO:0000259" key="1">
    <source>
        <dbReference type="Pfam" id="PF22513"/>
    </source>
</evidence>
<gene>
    <name evidence="2" type="ORF">GKIL_2282</name>
</gene>
<name>U5QI25_GLOK1</name>
<organism evidence="2 3">
    <name type="scientific">Gloeobacter kilaueensis (strain ATCC BAA-2537 / CCAP 1431/1 / ULC 316 / JS1)</name>
    <dbReference type="NCBI Taxonomy" id="1183438"/>
    <lineage>
        <taxon>Bacteria</taxon>
        <taxon>Bacillati</taxon>
        <taxon>Cyanobacteriota</taxon>
        <taxon>Cyanophyceae</taxon>
        <taxon>Gloeobacterales</taxon>
        <taxon>Gloeobacteraceae</taxon>
        <taxon>Gloeobacter</taxon>
    </lineage>
</organism>
<dbReference type="KEGG" id="glj:GKIL_2282"/>
<dbReference type="Proteomes" id="UP000017396">
    <property type="component" value="Chromosome"/>
</dbReference>
<dbReference type="HOGENOM" id="CLU_2553461_0_0_3"/>
<dbReference type="AlphaFoldDB" id="U5QI25"/>
<accession>U5QI25</accession>
<dbReference type="Pfam" id="PF22513">
    <property type="entry name" value="FitA-like_RHH"/>
    <property type="match status" value="1"/>
</dbReference>
<dbReference type="OrthoDB" id="9805333at2"/>
<dbReference type="InterPro" id="IPR010985">
    <property type="entry name" value="Ribbon_hlx_hlx"/>
</dbReference>
<dbReference type="EMBL" id="CP003587">
    <property type="protein sequence ID" value="AGY58528.1"/>
    <property type="molecule type" value="Genomic_DNA"/>
</dbReference>
<dbReference type="GO" id="GO:0006355">
    <property type="term" value="P:regulation of DNA-templated transcription"/>
    <property type="evidence" value="ECO:0007669"/>
    <property type="project" value="InterPro"/>
</dbReference>
<dbReference type="InterPro" id="IPR053853">
    <property type="entry name" value="FitA-like_RHH"/>
</dbReference>
<evidence type="ECO:0000313" key="2">
    <source>
        <dbReference type="EMBL" id="AGY58528.1"/>
    </source>
</evidence>
<reference evidence="2 3" key="1">
    <citation type="journal article" date="2013" name="PLoS ONE">
        <title>Cultivation and Complete Genome Sequencing of Gloeobacter kilaueensis sp. nov., from a Lava Cave in Kilauea Caldera, Hawai'i.</title>
        <authorList>
            <person name="Saw J.H."/>
            <person name="Schatz M."/>
            <person name="Brown M.V."/>
            <person name="Kunkel D.D."/>
            <person name="Foster J.S."/>
            <person name="Shick H."/>
            <person name="Christensen S."/>
            <person name="Hou S."/>
            <person name="Wan X."/>
            <person name="Donachie S.P."/>
        </authorList>
    </citation>
    <scope>NUCLEOTIDE SEQUENCE [LARGE SCALE GENOMIC DNA]</scope>
    <source>
        <strain evidence="3">JS</strain>
    </source>
</reference>
<evidence type="ECO:0000313" key="3">
    <source>
        <dbReference type="Proteomes" id="UP000017396"/>
    </source>
</evidence>
<dbReference type="STRING" id="1183438.GKIL_2282"/>
<sequence>MADILVRDLDPETIERLKQLAQSHNRSLQSELKAILEVAARTQRIHAEVVASIDALRASLKPSNRTAVELLREERDNNEPYR</sequence>
<dbReference type="RefSeq" id="WP_023173689.1">
    <property type="nucleotide sequence ID" value="NC_022600.1"/>
</dbReference>
<dbReference type="SUPFAM" id="SSF47598">
    <property type="entry name" value="Ribbon-helix-helix"/>
    <property type="match status" value="1"/>
</dbReference>
<feature type="domain" description="Antitoxin FitA-like ribbon-helix-helix" evidence="1">
    <location>
        <begin position="2"/>
        <end position="40"/>
    </location>
</feature>
<proteinExistence type="predicted"/>